<sequence length="300" mass="33414">MLSNPFLFTLLRILPASLASWLGGWLSANIARKSMKLRDERARRNLAILRPELDDATREAMLTRRWFNLGRTMAELTNIDRLIDDDHVTVEDADGYRRVLDGPGPLIALSVHLGNWDLLAAHIKASTDRPGLGIYDPPEDPRQAAMLKRARSSYMGEAITGDGAARGVLKHLAGRDRATLYILLDERRDRQVWFPRFGRDLPPSGNLSVALRLARKVGARFLPFYLIRSEGPHFRVHWHPPLDPALLSDDRIMDQVDAFLGKACVDHADQWLALHDMDLAAPVAAVAAAREEGPGEGMAG</sequence>
<dbReference type="PANTHER" id="PTHR30606">
    <property type="entry name" value="LIPID A BIOSYNTHESIS LAUROYL ACYLTRANSFERASE"/>
    <property type="match status" value="1"/>
</dbReference>
<gene>
    <name evidence="7" type="ORF">SIDU_04695</name>
</gene>
<evidence type="ECO:0000256" key="5">
    <source>
        <dbReference type="ARBA" id="ARBA00023136"/>
    </source>
</evidence>
<evidence type="ECO:0000313" key="7">
    <source>
        <dbReference type="EMBL" id="APL96241.1"/>
    </source>
</evidence>
<evidence type="ECO:0000256" key="2">
    <source>
        <dbReference type="ARBA" id="ARBA00022475"/>
    </source>
</evidence>
<dbReference type="Proteomes" id="UP000004550">
    <property type="component" value="Chromosome"/>
</dbReference>
<evidence type="ECO:0000313" key="8">
    <source>
        <dbReference type="Proteomes" id="UP000004550"/>
    </source>
</evidence>
<name>A0A1L5BTP5_SPHIB</name>
<keyword evidence="5" id="KW-0472">Membrane</keyword>
<dbReference type="GO" id="GO:0016746">
    <property type="term" value="F:acyltransferase activity"/>
    <property type="evidence" value="ECO:0007669"/>
    <property type="project" value="UniProtKB-KW"/>
</dbReference>
<accession>A0A1L5BTP5</accession>
<dbReference type="Pfam" id="PF03279">
    <property type="entry name" value="Lip_A_acyltrans"/>
    <property type="match status" value="1"/>
</dbReference>
<reference evidence="7 8" key="1">
    <citation type="journal article" date="2012" name="J. Bacteriol.">
        <title>Genome sequence of Sphingobium indicum B90A, a hexachlorocyclohexane-degrading bacterium.</title>
        <authorList>
            <person name="Anand S."/>
            <person name="Sangwan N."/>
            <person name="Lata P."/>
            <person name="Kaur J."/>
            <person name="Dua A."/>
            <person name="Singh A.K."/>
            <person name="Verma M."/>
            <person name="Kaur J."/>
            <person name="Khurana J.P."/>
            <person name="Khurana P."/>
            <person name="Mathur S."/>
            <person name="Lal R."/>
        </authorList>
    </citation>
    <scope>NUCLEOTIDE SEQUENCE [LARGE SCALE GENOMIC DNA]</scope>
    <source>
        <strain evidence="8">DSM 16412 / CCM 7286 / MTCC 6364 / B90A</strain>
    </source>
</reference>
<dbReference type="CDD" id="cd07984">
    <property type="entry name" value="LPLAT_LABLAT-like"/>
    <property type="match status" value="1"/>
</dbReference>
<keyword evidence="2" id="KW-1003">Cell membrane</keyword>
<dbReference type="PANTHER" id="PTHR30606:SF10">
    <property type="entry name" value="PHOSPHATIDYLINOSITOL MANNOSIDE ACYLTRANSFERASE"/>
    <property type="match status" value="1"/>
</dbReference>
<dbReference type="KEGG" id="sinb:SIDU_04695"/>
<keyword evidence="3" id="KW-0997">Cell inner membrane</keyword>
<dbReference type="GO" id="GO:0009247">
    <property type="term" value="P:glycolipid biosynthetic process"/>
    <property type="evidence" value="ECO:0007669"/>
    <property type="project" value="UniProtKB-ARBA"/>
</dbReference>
<dbReference type="EMBL" id="CP013070">
    <property type="protein sequence ID" value="APL96241.1"/>
    <property type="molecule type" value="Genomic_DNA"/>
</dbReference>
<dbReference type="RefSeq" id="WP_007688857.1">
    <property type="nucleotide sequence ID" value="NZ_CP013070.1"/>
</dbReference>
<keyword evidence="4 7" id="KW-0808">Transferase</keyword>
<keyword evidence="6 7" id="KW-0012">Acyltransferase</keyword>
<dbReference type="GO" id="GO:0005886">
    <property type="term" value="C:plasma membrane"/>
    <property type="evidence" value="ECO:0007669"/>
    <property type="project" value="UniProtKB-SubCell"/>
</dbReference>
<evidence type="ECO:0000256" key="3">
    <source>
        <dbReference type="ARBA" id="ARBA00022519"/>
    </source>
</evidence>
<dbReference type="InterPro" id="IPR004960">
    <property type="entry name" value="LipA_acyltrans"/>
</dbReference>
<organism evidence="7 8">
    <name type="scientific">Sphingobium indicum (strain DSM 16412 / CCM 7286 / MTCC 6364 / B90A)</name>
    <dbReference type="NCBI Taxonomy" id="861109"/>
    <lineage>
        <taxon>Bacteria</taxon>
        <taxon>Pseudomonadati</taxon>
        <taxon>Pseudomonadota</taxon>
        <taxon>Alphaproteobacteria</taxon>
        <taxon>Sphingomonadales</taxon>
        <taxon>Sphingomonadaceae</taxon>
        <taxon>Sphingobium</taxon>
    </lineage>
</organism>
<comment type="subcellular location">
    <subcellularLocation>
        <location evidence="1">Cell inner membrane</location>
    </subcellularLocation>
</comment>
<protein>
    <submittedName>
        <fullName evidence="7">Lauroyl acyltransferase</fullName>
    </submittedName>
</protein>
<dbReference type="AlphaFoldDB" id="A0A1L5BTP5"/>
<proteinExistence type="predicted"/>
<evidence type="ECO:0000256" key="1">
    <source>
        <dbReference type="ARBA" id="ARBA00004533"/>
    </source>
</evidence>
<evidence type="ECO:0000256" key="6">
    <source>
        <dbReference type="ARBA" id="ARBA00023315"/>
    </source>
</evidence>
<evidence type="ECO:0000256" key="4">
    <source>
        <dbReference type="ARBA" id="ARBA00022679"/>
    </source>
</evidence>